<evidence type="ECO:0000256" key="2">
    <source>
        <dbReference type="ARBA" id="ARBA00022448"/>
    </source>
</evidence>
<dbReference type="InterPro" id="IPR035906">
    <property type="entry name" value="MetI-like_sf"/>
</dbReference>
<dbReference type="PROSITE" id="PS50928">
    <property type="entry name" value="ABC_TM1"/>
    <property type="match status" value="1"/>
</dbReference>
<reference evidence="10" key="1">
    <citation type="submission" date="2016-10" db="EMBL/GenBank/DDBJ databases">
        <authorList>
            <person name="Varghese N."/>
            <person name="Submissions S."/>
        </authorList>
    </citation>
    <scope>NUCLEOTIDE SEQUENCE [LARGE SCALE GENOMIC DNA]</scope>
    <source>
        <strain evidence="10">ES.061</strain>
    </source>
</reference>
<dbReference type="Proteomes" id="UP000199064">
    <property type="component" value="Unassembled WGS sequence"/>
</dbReference>
<organism evidence="9 10">
    <name type="scientific">Nitratireductor aquibiodomus</name>
    <dbReference type="NCBI Taxonomy" id="204799"/>
    <lineage>
        <taxon>Bacteria</taxon>
        <taxon>Pseudomonadati</taxon>
        <taxon>Pseudomonadota</taxon>
        <taxon>Alphaproteobacteria</taxon>
        <taxon>Hyphomicrobiales</taxon>
        <taxon>Phyllobacteriaceae</taxon>
        <taxon>Nitratireductor</taxon>
    </lineage>
</organism>
<dbReference type="RefSeq" id="WP_025029121.1">
    <property type="nucleotide sequence ID" value="NZ_FNSL01000001.1"/>
</dbReference>
<accession>A0A1H4JEP5</accession>
<keyword evidence="6 7" id="KW-0472">Membrane</keyword>
<feature type="domain" description="ABC transmembrane type-1" evidence="8">
    <location>
        <begin position="95"/>
        <end position="304"/>
    </location>
</feature>
<comment type="subcellular location">
    <subcellularLocation>
        <location evidence="1 7">Cell membrane</location>
        <topology evidence="1 7">Multi-pass membrane protein</topology>
    </subcellularLocation>
</comment>
<dbReference type="Gene3D" id="1.10.3720.10">
    <property type="entry name" value="MetI-like"/>
    <property type="match status" value="1"/>
</dbReference>
<sequence length="313" mass="33652">MFSYVIKRAVATLPVMAMVAVVVFAMLRLTPGDPAAILAGDDASGAQLEAIRRSMGLDQPIMVQLYVWMKQLAQGDLGVSLLSGTPVLEMIGGRIGPTLSLAVLTILLTIVVAIPMGVVAARNPGGLLDRTVMTFSVLGFSIPTFVIGYLLIYAMALKLGWFPVQGYSSVDKGLWPFFQRLVLPTLALSGIYIALVARMTRSSVIDVMGEDFIRTARAKGAKETSVLLRHALRNAAVPIVTVIGIGVASLITGVVVTESVFNLPGLGRLVVEAVLARDYPVIQGLILLFSFTYVLINLAVDILYTVFDPRIRY</sequence>
<evidence type="ECO:0000313" key="9">
    <source>
        <dbReference type="EMBL" id="SEB44681.1"/>
    </source>
</evidence>
<evidence type="ECO:0000256" key="3">
    <source>
        <dbReference type="ARBA" id="ARBA00022475"/>
    </source>
</evidence>
<feature type="transmembrane region" description="Helical" evidence="7">
    <location>
        <begin position="99"/>
        <end position="120"/>
    </location>
</feature>
<dbReference type="CDD" id="cd06261">
    <property type="entry name" value="TM_PBP2"/>
    <property type="match status" value="1"/>
</dbReference>
<dbReference type="InterPro" id="IPR000515">
    <property type="entry name" value="MetI-like"/>
</dbReference>
<gene>
    <name evidence="9" type="ORF">SAMN05216452_1306</name>
</gene>
<dbReference type="Pfam" id="PF19300">
    <property type="entry name" value="BPD_transp_1_N"/>
    <property type="match status" value="1"/>
</dbReference>
<keyword evidence="2 7" id="KW-0813">Transport</keyword>
<evidence type="ECO:0000313" key="10">
    <source>
        <dbReference type="Proteomes" id="UP000199064"/>
    </source>
</evidence>
<dbReference type="InterPro" id="IPR045621">
    <property type="entry name" value="BPD_transp_1_N"/>
</dbReference>
<protein>
    <submittedName>
        <fullName evidence="9">Peptide/nickel transport system permease protein</fullName>
    </submittedName>
</protein>
<evidence type="ECO:0000256" key="1">
    <source>
        <dbReference type="ARBA" id="ARBA00004651"/>
    </source>
</evidence>
<evidence type="ECO:0000256" key="4">
    <source>
        <dbReference type="ARBA" id="ARBA00022692"/>
    </source>
</evidence>
<evidence type="ECO:0000259" key="8">
    <source>
        <dbReference type="PROSITE" id="PS50928"/>
    </source>
</evidence>
<dbReference type="Pfam" id="PF00528">
    <property type="entry name" value="BPD_transp_1"/>
    <property type="match status" value="1"/>
</dbReference>
<dbReference type="GO" id="GO:0055085">
    <property type="term" value="P:transmembrane transport"/>
    <property type="evidence" value="ECO:0007669"/>
    <property type="project" value="InterPro"/>
</dbReference>
<feature type="transmembrane region" description="Helical" evidence="7">
    <location>
        <begin position="132"/>
        <end position="157"/>
    </location>
</feature>
<keyword evidence="3" id="KW-1003">Cell membrane</keyword>
<dbReference type="GO" id="GO:0005886">
    <property type="term" value="C:plasma membrane"/>
    <property type="evidence" value="ECO:0007669"/>
    <property type="project" value="UniProtKB-SubCell"/>
</dbReference>
<dbReference type="SUPFAM" id="SSF161098">
    <property type="entry name" value="MetI-like"/>
    <property type="match status" value="1"/>
</dbReference>
<dbReference type="AlphaFoldDB" id="A0A1H4JEP5"/>
<proteinExistence type="inferred from homology"/>
<evidence type="ECO:0000256" key="7">
    <source>
        <dbReference type="RuleBase" id="RU363032"/>
    </source>
</evidence>
<keyword evidence="10" id="KW-1185">Reference proteome</keyword>
<feature type="transmembrane region" description="Helical" evidence="7">
    <location>
        <begin position="177"/>
        <end position="197"/>
    </location>
</feature>
<evidence type="ECO:0000256" key="5">
    <source>
        <dbReference type="ARBA" id="ARBA00022989"/>
    </source>
</evidence>
<name>A0A1H4JEP5_9HYPH</name>
<dbReference type="EMBL" id="FNSL01000001">
    <property type="protein sequence ID" value="SEB44681.1"/>
    <property type="molecule type" value="Genomic_DNA"/>
</dbReference>
<dbReference type="PANTHER" id="PTHR43163:SF3">
    <property type="entry name" value="PEPTIDE ABC TRANSPORTER PERMEASE PROTEIN"/>
    <property type="match status" value="1"/>
</dbReference>
<feature type="transmembrane region" description="Helical" evidence="7">
    <location>
        <begin position="9"/>
        <end position="27"/>
    </location>
</feature>
<feature type="transmembrane region" description="Helical" evidence="7">
    <location>
        <begin position="235"/>
        <end position="261"/>
    </location>
</feature>
<keyword evidence="4 7" id="KW-0812">Transmembrane</keyword>
<comment type="similarity">
    <text evidence="7">Belongs to the binding-protein-dependent transport system permease family.</text>
</comment>
<evidence type="ECO:0000256" key="6">
    <source>
        <dbReference type="ARBA" id="ARBA00023136"/>
    </source>
</evidence>
<keyword evidence="5 7" id="KW-1133">Transmembrane helix</keyword>
<dbReference type="PANTHER" id="PTHR43163">
    <property type="entry name" value="DIPEPTIDE TRANSPORT SYSTEM PERMEASE PROTEIN DPPB-RELATED"/>
    <property type="match status" value="1"/>
</dbReference>
<feature type="transmembrane region" description="Helical" evidence="7">
    <location>
        <begin position="281"/>
        <end position="307"/>
    </location>
</feature>